<organism evidence="1 2">
    <name type="scientific">Legionella dresdenensis</name>
    <dbReference type="NCBI Taxonomy" id="450200"/>
    <lineage>
        <taxon>Bacteria</taxon>
        <taxon>Pseudomonadati</taxon>
        <taxon>Pseudomonadota</taxon>
        <taxon>Gammaproteobacteria</taxon>
        <taxon>Legionellales</taxon>
        <taxon>Legionellaceae</taxon>
        <taxon>Legionella</taxon>
    </lineage>
</organism>
<reference evidence="2" key="1">
    <citation type="journal article" date="2019" name="Int. J. Syst. Evol. Microbiol.">
        <title>The Global Catalogue of Microorganisms (GCM) 10K type strain sequencing project: providing services to taxonomists for standard genome sequencing and annotation.</title>
        <authorList>
            <consortium name="The Broad Institute Genomics Platform"/>
            <consortium name="The Broad Institute Genome Sequencing Center for Infectious Disease"/>
            <person name="Wu L."/>
            <person name="Ma J."/>
        </authorList>
    </citation>
    <scope>NUCLEOTIDE SEQUENCE [LARGE SCALE GENOMIC DNA]</scope>
    <source>
        <strain evidence="2">CCUG 59858</strain>
    </source>
</reference>
<name>A0ABV8CFL8_9GAMM</name>
<dbReference type="SUPFAM" id="SSF82199">
    <property type="entry name" value="SET domain"/>
    <property type="match status" value="1"/>
</dbReference>
<dbReference type="RefSeq" id="WP_382342928.1">
    <property type="nucleotide sequence ID" value="NZ_JBHSAB010000019.1"/>
</dbReference>
<proteinExistence type="predicted"/>
<dbReference type="EMBL" id="JBHSAB010000019">
    <property type="protein sequence ID" value="MFC3909063.1"/>
    <property type="molecule type" value="Genomic_DNA"/>
</dbReference>
<sequence>MMLFEAGLKLKLKPIIEIPPPETVNFAFRQPSGGLMVEKISLDELQKRTGQSFHWAETVWVPEDEKFPQTPPLPEIDQQQLLAWINEVQTNRQKLAIIKVNDVVGYGVIALEDLAPDTRVSFYAGLFHTRLLDIVKLSETSPLESLQNMSFSSPYVLVRQGSKLFCLNRITETVSEAGFTAEQLHLFDAELQPSFEVQSLLCRDNARIKPLLKQIEALQDDYGLAFNLTYALSAQNYRNYLAFMSHGMPIQNPLFWRPDEPCLKDFHPVNPLISQADWHRQLTVANVSYNNGVSTFNNVPFIFFKTDGAVAAGSLLNWHYGISFWLNRKIPPAILKLDGSIVEPATYNCKHSRHGQFFTPATAVTSATAPTIALAESKRRFSGGFFPNQPEQTTKTFSAGMTNSPVIPFL</sequence>
<dbReference type="InterPro" id="IPR046341">
    <property type="entry name" value="SET_dom_sf"/>
</dbReference>
<keyword evidence="2" id="KW-1185">Reference proteome</keyword>
<gene>
    <name evidence="1" type="ORF">ACFORL_08250</name>
</gene>
<dbReference type="Proteomes" id="UP001595758">
    <property type="component" value="Unassembled WGS sequence"/>
</dbReference>
<comment type="caution">
    <text evidence="1">The sequence shown here is derived from an EMBL/GenBank/DDBJ whole genome shotgun (WGS) entry which is preliminary data.</text>
</comment>
<accession>A0ABV8CFL8</accession>
<protein>
    <submittedName>
        <fullName evidence="1">Uncharacterized protein</fullName>
    </submittedName>
</protein>
<evidence type="ECO:0000313" key="2">
    <source>
        <dbReference type="Proteomes" id="UP001595758"/>
    </source>
</evidence>
<evidence type="ECO:0000313" key="1">
    <source>
        <dbReference type="EMBL" id="MFC3909063.1"/>
    </source>
</evidence>